<name>A0A8J7WK69_9ACTN</name>
<evidence type="ECO:0000313" key="2">
    <source>
        <dbReference type="EMBL" id="MBS2962375.1"/>
    </source>
</evidence>
<comment type="caution">
    <text evidence="2">The sequence shown here is derived from an EMBL/GenBank/DDBJ whole genome shotgun (WGS) entry which is preliminary data.</text>
</comment>
<evidence type="ECO:0000313" key="3">
    <source>
        <dbReference type="Proteomes" id="UP000677913"/>
    </source>
</evidence>
<accession>A0A8J7WK69</accession>
<dbReference type="Gene3D" id="3.40.50.12780">
    <property type="entry name" value="N-terminal domain of ligase-like"/>
    <property type="match status" value="1"/>
</dbReference>
<protein>
    <submittedName>
        <fullName evidence="2">AMP-binding protein</fullName>
    </submittedName>
</protein>
<keyword evidence="3" id="KW-1185">Reference proteome</keyword>
<reference evidence="2" key="1">
    <citation type="submission" date="2021-04" db="EMBL/GenBank/DDBJ databases">
        <title>Genome based classification of Actinospica acidithermotolerans sp. nov., an actinobacterium isolated from an Indonesian hot spring.</title>
        <authorList>
            <person name="Kusuma A.B."/>
            <person name="Putra K.E."/>
            <person name="Nafisah S."/>
            <person name="Loh J."/>
            <person name="Nouioui I."/>
            <person name="Goodfellow M."/>
        </authorList>
    </citation>
    <scope>NUCLEOTIDE SEQUENCE</scope>
    <source>
        <strain evidence="2">DSM 45618</strain>
    </source>
</reference>
<dbReference type="SUPFAM" id="SSF56801">
    <property type="entry name" value="Acetyl-CoA synthetase-like"/>
    <property type="match status" value="1"/>
</dbReference>
<sequence>MTEYDEIIARTATDPDEHLRRMIDWHFDPRTGSRFWLERAAKLDFDPRAEITTVADLRRFPDLSDDLRHVPVEDLIPAGAAGEPFDVFDSGGTTGAPKRIVESVSRAQNADWVADVLGAHGFPDRGNWLHVGPSGPHVVGRTMRRIAHRRGGLFFTVDMDPRWVKKLIAAGRGDVARDYVQHLVDQIELVVASQDIRVLFITPTVLEAVCERESLYAQLSERLGGLLWAGTSASPETLRLIEEELFPNTRLAGLYGNTLMGIAVQRPKQEDDVHPCVYRPYHPASIVEIVDEESREPVPYGERGTVLMHLMFRDMFLPNVLERDAAVRIAPGRGDTVDGIADIGPVASAEVIEGVY</sequence>
<dbReference type="InterPro" id="IPR000873">
    <property type="entry name" value="AMP-dep_synth/lig_dom"/>
</dbReference>
<dbReference type="InterPro" id="IPR042099">
    <property type="entry name" value="ANL_N_sf"/>
</dbReference>
<dbReference type="AlphaFoldDB" id="A0A8J7WK69"/>
<evidence type="ECO:0000259" key="1">
    <source>
        <dbReference type="Pfam" id="PF00501"/>
    </source>
</evidence>
<dbReference type="RefSeq" id="WP_211464963.1">
    <property type="nucleotide sequence ID" value="NZ_JAGSXH010000010.1"/>
</dbReference>
<gene>
    <name evidence="2" type="ORF">KGA66_04905</name>
</gene>
<feature type="domain" description="AMP-dependent synthetase/ligase" evidence="1">
    <location>
        <begin position="190"/>
        <end position="308"/>
    </location>
</feature>
<proteinExistence type="predicted"/>
<organism evidence="2 3">
    <name type="scientific">Actinocrinis puniceicyclus</name>
    <dbReference type="NCBI Taxonomy" id="977794"/>
    <lineage>
        <taxon>Bacteria</taxon>
        <taxon>Bacillati</taxon>
        <taxon>Actinomycetota</taxon>
        <taxon>Actinomycetes</taxon>
        <taxon>Catenulisporales</taxon>
        <taxon>Actinospicaceae</taxon>
        <taxon>Actinocrinis</taxon>
    </lineage>
</organism>
<dbReference type="Pfam" id="PF00501">
    <property type="entry name" value="AMP-binding"/>
    <property type="match status" value="1"/>
</dbReference>
<dbReference type="Proteomes" id="UP000677913">
    <property type="component" value="Unassembled WGS sequence"/>
</dbReference>
<dbReference type="EMBL" id="JAGSXH010000010">
    <property type="protein sequence ID" value="MBS2962375.1"/>
    <property type="molecule type" value="Genomic_DNA"/>
</dbReference>